<proteinExistence type="inferred from homology"/>
<evidence type="ECO:0000256" key="1">
    <source>
        <dbReference type="ARBA" id="ARBA00044755"/>
    </source>
</evidence>
<reference evidence="2" key="2">
    <citation type="submission" date="2022-06" db="EMBL/GenBank/DDBJ databases">
        <title>Thermospira aquatica gen. nov., sp. nov.</title>
        <authorList>
            <person name="Ben Ali Gam Z."/>
            <person name="Labat M."/>
        </authorList>
    </citation>
    <scope>NUCLEOTIDE SEQUENCE</scope>
    <source>
        <strain evidence="2">F1F22</strain>
    </source>
</reference>
<sequence length="107" mass="11852">MFINGTLQIDGRFEGTLLMVDQIYIGPNARVKANLEGSNVVIEGVVIGNIKARNRVILMPTARVLGDIRTPEIMIQNGVMLEGNLHIASKPDTAIREIILDLYKKHD</sequence>
<organism evidence="2 3">
    <name type="scientific">Thermospira aquatica</name>
    <dbReference type="NCBI Taxonomy" id="2828656"/>
    <lineage>
        <taxon>Bacteria</taxon>
        <taxon>Pseudomonadati</taxon>
        <taxon>Spirochaetota</taxon>
        <taxon>Spirochaetia</taxon>
        <taxon>Brevinematales</taxon>
        <taxon>Thermospiraceae</taxon>
        <taxon>Thermospira</taxon>
    </lineage>
</organism>
<gene>
    <name evidence="2" type="ORF">KDW03_00345</name>
</gene>
<dbReference type="KEGG" id="taqu:KDW03_00345"/>
<evidence type="ECO:0000313" key="2">
    <source>
        <dbReference type="EMBL" id="URA10289.1"/>
    </source>
</evidence>
<dbReference type="PANTHER" id="PTHR35024">
    <property type="entry name" value="HYPOTHETICAL CYTOSOLIC PROTEIN"/>
    <property type="match status" value="1"/>
</dbReference>
<dbReference type="PANTHER" id="PTHR35024:SF4">
    <property type="entry name" value="POLYMER-FORMING CYTOSKELETAL PROTEIN"/>
    <property type="match status" value="1"/>
</dbReference>
<reference evidence="2" key="1">
    <citation type="submission" date="2021-04" db="EMBL/GenBank/DDBJ databases">
        <authorList>
            <person name="Postec A."/>
        </authorList>
    </citation>
    <scope>NUCLEOTIDE SEQUENCE</scope>
    <source>
        <strain evidence="2">F1F22</strain>
    </source>
</reference>
<dbReference type="AlphaFoldDB" id="A0AAX3BD95"/>
<accession>A0AAX3BD95</accession>
<protein>
    <submittedName>
        <fullName evidence="2">Polymer-forming cytoskeletal protein</fullName>
    </submittedName>
</protein>
<name>A0AAX3BD95_9SPIR</name>
<evidence type="ECO:0000313" key="3">
    <source>
        <dbReference type="Proteomes" id="UP001056539"/>
    </source>
</evidence>
<keyword evidence="3" id="KW-1185">Reference proteome</keyword>
<dbReference type="InterPro" id="IPR007607">
    <property type="entry name" value="BacA/B"/>
</dbReference>
<dbReference type="Pfam" id="PF04519">
    <property type="entry name" value="Bactofilin"/>
    <property type="match status" value="1"/>
</dbReference>
<dbReference type="EMBL" id="CP073355">
    <property type="protein sequence ID" value="URA10289.1"/>
    <property type="molecule type" value="Genomic_DNA"/>
</dbReference>
<comment type="similarity">
    <text evidence="1">Belongs to the bactofilin family.</text>
</comment>
<dbReference type="Proteomes" id="UP001056539">
    <property type="component" value="Chromosome"/>
</dbReference>